<reference evidence="3 4" key="1">
    <citation type="submission" date="2017-03" db="EMBL/GenBank/DDBJ databases">
        <title>Genomes of endolithic fungi from Antarctica.</title>
        <authorList>
            <person name="Coleine C."/>
            <person name="Masonjones S."/>
            <person name="Stajich J.E."/>
        </authorList>
    </citation>
    <scope>NUCLEOTIDE SEQUENCE [LARGE SCALE GENOMIC DNA]</scope>
    <source>
        <strain evidence="3 4">CCFEE 6314</strain>
    </source>
</reference>
<dbReference type="CDD" id="cd00167">
    <property type="entry name" value="SANT"/>
    <property type="match status" value="1"/>
</dbReference>
<feature type="compositionally biased region" description="Basic and acidic residues" evidence="1">
    <location>
        <begin position="226"/>
        <end position="236"/>
    </location>
</feature>
<evidence type="ECO:0000313" key="3">
    <source>
        <dbReference type="EMBL" id="RVX69177.1"/>
    </source>
</evidence>
<dbReference type="SUPFAM" id="SSF46689">
    <property type="entry name" value="Homeodomain-like"/>
    <property type="match status" value="1"/>
</dbReference>
<dbReference type="InterPro" id="IPR009057">
    <property type="entry name" value="Homeodomain-like_sf"/>
</dbReference>
<dbReference type="InterPro" id="IPR001005">
    <property type="entry name" value="SANT/Myb"/>
</dbReference>
<evidence type="ECO:0000256" key="1">
    <source>
        <dbReference type="SAM" id="MobiDB-lite"/>
    </source>
</evidence>
<feature type="domain" description="Myb-like" evidence="2">
    <location>
        <begin position="104"/>
        <end position="148"/>
    </location>
</feature>
<dbReference type="Gene3D" id="1.10.10.60">
    <property type="entry name" value="Homeodomain-like"/>
    <property type="match status" value="1"/>
</dbReference>
<dbReference type="Pfam" id="PF13921">
    <property type="entry name" value="Myb_DNA-bind_6"/>
    <property type="match status" value="1"/>
</dbReference>
<dbReference type="EMBL" id="NAJM01000031">
    <property type="protein sequence ID" value="RVX69177.1"/>
    <property type="molecule type" value="Genomic_DNA"/>
</dbReference>
<dbReference type="AlphaFoldDB" id="A0A438N0F7"/>
<gene>
    <name evidence="3" type="ORF">B0A52_07153</name>
</gene>
<protein>
    <recommendedName>
        <fullName evidence="2">Myb-like domain-containing protein</fullName>
    </recommendedName>
</protein>
<dbReference type="OrthoDB" id="4151352at2759"/>
<accession>A0A438N0F7</accession>
<proteinExistence type="predicted"/>
<feature type="region of interest" description="Disordered" evidence="1">
    <location>
        <begin position="204"/>
        <end position="264"/>
    </location>
</feature>
<dbReference type="PROSITE" id="PS50090">
    <property type="entry name" value="MYB_LIKE"/>
    <property type="match status" value="1"/>
</dbReference>
<name>A0A438N0F7_EXOME</name>
<dbReference type="Proteomes" id="UP000288859">
    <property type="component" value="Unassembled WGS sequence"/>
</dbReference>
<organism evidence="3 4">
    <name type="scientific">Exophiala mesophila</name>
    <name type="common">Black yeast-like fungus</name>
    <dbReference type="NCBI Taxonomy" id="212818"/>
    <lineage>
        <taxon>Eukaryota</taxon>
        <taxon>Fungi</taxon>
        <taxon>Dikarya</taxon>
        <taxon>Ascomycota</taxon>
        <taxon>Pezizomycotina</taxon>
        <taxon>Eurotiomycetes</taxon>
        <taxon>Chaetothyriomycetidae</taxon>
        <taxon>Chaetothyriales</taxon>
        <taxon>Herpotrichiellaceae</taxon>
        <taxon>Exophiala</taxon>
    </lineage>
</organism>
<comment type="caution">
    <text evidence="3">The sequence shown here is derived from an EMBL/GenBank/DDBJ whole genome shotgun (WGS) entry which is preliminary data.</text>
</comment>
<sequence>MTRRLVPDSMPKKQAIPRRASARVGPYERRPSTTTNMATIMNRSMQSWPAPQTNHHLGWDASMQYPQQPMLANGYMEMQPVRPPPPIQAPAMHNDSLIRPGTSGPWTAEEDSILVDERSRGLAWDDIHNRHFPTKSGNACRKRHERLMVKARESDWDETRISNLLNVYHSRRETIWAPLAETLGERWEDVEKVLFQQGLRSLRAGQRVRHSRTQSRTSSNAAAVNEFERGSSHSEYDNTDDSGIGLGPGGHSRRSSELTTMVPPSSLPGVEHILAHQHMTANYGSETQGVNGYGGVTHPNSQLRDWV</sequence>
<evidence type="ECO:0000259" key="2">
    <source>
        <dbReference type="PROSITE" id="PS50090"/>
    </source>
</evidence>
<feature type="region of interest" description="Disordered" evidence="1">
    <location>
        <begin position="1"/>
        <end position="32"/>
    </location>
</feature>
<dbReference type="VEuPathDB" id="FungiDB:PV10_03285"/>
<evidence type="ECO:0000313" key="4">
    <source>
        <dbReference type="Proteomes" id="UP000288859"/>
    </source>
</evidence>